<keyword evidence="1" id="KW-1133">Transmembrane helix</keyword>
<gene>
    <name evidence="2" type="ORF">LIZ65_01025</name>
</gene>
<keyword evidence="3" id="KW-1185">Reference proteome</keyword>
<keyword evidence="1" id="KW-0472">Membrane</keyword>
<evidence type="ECO:0000313" key="2">
    <source>
        <dbReference type="EMBL" id="MCB7385855.1"/>
    </source>
</evidence>
<protein>
    <submittedName>
        <fullName evidence="2">DUF6106 family protein</fullName>
    </submittedName>
</protein>
<organism evidence="2 3">
    <name type="scientific">Bariatricus massiliensis</name>
    <dbReference type="NCBI Taxonomy" id="1745713"/>
    <lineage>
        <taxon>Bacteria</taxon>
        <taxon>Bacillati</taxon>
        <taxon>Bacillota</taxon>
        <taxon>Clostridia</taxon>
        <taxon>Lachnospirales</taxon>
        <taxon>Lachnospiraceae</taxon>
        <taxon>Bariatricus</taxon>
    </lineage>
</organism>
<dbReference type="RefSeq" id="WP_066731816.1">
    <property type="nucleotide sequence ID" value="NZ_JAJCIQ010000001.1"/>
</dbReference>
<dbReference type="InterPro" id="IPR046088">
    <property type="entry name" value="DUF6106"/>
</dbReference>
<name>A0ABS8DBU3_9FIRM</name>
<reference evidence="2 3" key="1">
    <citation type="submission" date="2021-10" db="EMBL/GenBank/DDBJ databases">
        <title>Collection of gut derived symbiotic bacterial strains cultured from healthy donors.</title>
        <authorList>
            <person name="Lin H."/>
            <person name="Littmann E."/>
            <person name="Kohout C."/>
            <person name="Pamer E.G."/>
        </authorList>
    </citation>
    <scope>NUCLEOTIDE SEQUENCE [LARGE SCALE GENOMIC DNA]</scope>
    <source>
        <strain evidence="2 3">DFI.1.165</strain>
    </source>
</reference>
<comment type="caution">
    <text evidence="2">The sequence shown here is derived from an EMBL/GenBank/DDBJ whole genome shotgun (WGS) entry which is preliminary data.</text>
</comment>
<dbReference type="Proteomes" id="UP001299546">
    <property type="component" value="Unassembled WGS sequence"/>
</dbReference>
<keyword evidence="1" id="KW-0812">Transmembrane</keyword>
<accession>A0ABS8DBU3</accession>
<evidence type="ECO:0000313" key="3">
    <source>
        <dbReference type="Proteomes" id="UP001299546"/>
    </source>
</evidence>
<feature type="transmembrane region" description="Helical" evidence="1">
    <location>
        <begin position="23"/>
        <end position="56"/>
    </location>
</feature>
<sequence length="163" mass="18391">MSDFYTEQLVKRKTPGSAAALKVLLILVTVLSVALVFIIPFAIIAPVIMVCVDFFLFRNMDLEYEYLYVNGNLDIDKIMAKAKRKRVFEMNVNDMEVIAPAGAPELRQYQGLKSENYSSCTAGAKLYEMVVIQNGTKKRIIFEPNSVILDGLRMLAPRKVFLS</sequence>
<dbReference type="Pfam" id="PF19601">
    <property type="entry name" value="DUF6106"/>
    <property type="match status" value="1"/>
</dbReference>
<proteinExistence type="predicted"/>
<dbReference type="EMBL" id="JAJCIS010000001">
    <property type="protein sequence ID" value="MCB7385855.1"/>
    <property type="molecule type" value="Genomic_DNA"/>
</dbReference>
<evidence type="ECO:0000256" key="1">
    <source>
        <dbReference type="SAM" id="Phobius"/>
    </source>
</evidence>